<evidence type="ECO:0000256" key="1">
    <source>
        <dbReference type="SAM" id="Coils"/>
    </source>
</evidence>
<comment type="caution">
    <text evidence="2">The sequence shown here is derived from an EMBL/GenBank/DDBJ whole genome shotgun (WGS) entry which is preliminary data.</text>
</comment>
<feature type="coiled-coil region" evidence="1">
    <location>
        <begin position="135"/>
        <end position="169"/>
    </location>
</feature>
<name>A0ABT4A9R5_9BACT</name>
<dbReference type="EMBL" id="JAPNKA010000001">
    <property type="protein sequence ID" value="MCY1078004.1"/>
    <property type="molecule type" value="Genomic_DNA"/>
</dbReference>
<dbReference type="Pfam" id="PF09544">
    <property type="entry name" value="DUF2381"/>
    <property type="match status" value="1"/>
</dbReference>
<gene>
    <name evidence="2" type="ORF">OV287_26375</name>
</gene>
<keyword evidence="3" id="KW-1185">Reference proteome</keyword>
<evidence type="ECO:0000313" key="2">
    <source>
        <dbReference type="EMBL" id="MCY1078004.1"/>
    </source>
</evidence>
<organism evidence="2 3">
    <name type="scientific">Archangium lansingense</name>
    <dbReference type="NCBI Taxonomy" id="2995310"/>
    <lineage>
        <taxon>Bacteria</taxon>
        <taxon>Pseudomonadati</taxon>
        <taxon>Myxococcota</taxon>
        <taxon>Myxococcia</taxon>
        <taxon>Myxococcales</taxon>
        <taxon>Cystobacterineae</taxon>
        <taxon>Archangiaceae</taxon>
        <taxon>Archangium</taxon>
    </lineage>
</organism>
<dbReference type="NCBIfam" id="TIGR02268">
    <property type="entry name" value="Myxococcus xanthus paralogous family TIGR02268"/>
    <property type="match status" value="1"/>
</dbReference>
<evidence type="ECO:0000313" key="3">
    <source>
        <dbReference type="Proteomes" id="UP001207654"/>
    </source>
</evidence>
<keyword evidence="1" id="KW-0175">Coiled coil</keyword>
<protein>
    <submittedName>
        <fullName evidence="2">DUF2381 family protein</fullName>
    </submittedName>
</protein>
<sequence>MLPSPPSLLVLIILQGAPIETPTAVCGDSQRIELASAPTAETWEICVSPGMMTGILFDTIPVSLELQDEVRFVEVLRGRRGISFVPPEDMMRGDHFRLTARLGTGAAQELVTFTLVAHPGQATRQVNVYHDRRPRESYQQEVEEERARNQQLLQENQQLRARLDQTRGLSSLIADGIVGHNGVQTLEFKPDMPAPPDEPVSFIRGVTYRTDETVAAEVWLKNSSPEPWMTLRASLLDANDNEVPGVRLRQDAAIAPNNQGPVILEVDASRMQAQGHFKLKLWDEKSRVITIPELRFP</sequence>
<dbReference type="InterPro" id="IPR011754">
    <property type="entry name" value="Mxa_paralog_2268"/>
</dbReference>
<reference evidence="2 3" key="1">
    <citation type="submission" date="2022-11" db="EMBL/GenBank/DDBJ databases">
        <title>Minimal conservation of predation-associated metabolite biosynthetic gene clusters underscores biosynthetic potential of Myxococcota including descriptions for ten novel species: Archangium lansinium sp. nov., Myxococcus landrumus sp. nov., Nannocystis bai.</title>
        <authorList>
            <person name="Ahearne A."/>
            <person name="Stevens C."/>
            <person name="Phillips K."/>
        </authorList>
    </citation>
    <scope>NUCLEOTIDE SEQUENCE [LARGE SCALE GENOMIC DNA]</scope>
    <source>
        <strain evidence="2 3">MIWBW</strain>
    </source>
</reference>
<dbReference type="Proteomes" id="UP001207654">
    <property type="component" value="Unassembled WGS sequence"/>
</dbReference>
<dbReference type="RefSeq" id="WP_267536801.1">
    <property type="nucleotide sequence ID" value="NZ_JAPNKA010000001.1"/>
</dbReference>
<accession>A0ABT4A9R5</accession>
<proteinExistence type="predicted"/>